<dbReference type="InterPro" id="IPR000182">
    <property type="entry name" value="GNAT_dom"/>
</dbReference>
<protein>
    <submittedName>
        <fullName evidence="2">GNAT family N-acetyltransferase</fullName>
    </submittedName>
</protein>
<dbReference type="PROSITE" id="PS51186">
    <property type="entry name" value="GNAT"/>
    <property type="match status" value="1"/>
</dbReference>
<dbReference type="InterPro" id="IPR016181">
    <property type="entry name" value="Acyl_CoA_acyltransferase"/>
</dbReference>
<sequence length="161" mass="18708">MNIVYNLTKSYDDFKPLINELEAELGSRFPISIENWCGIGERPYPLKTWEVFLVKNDLNTPIGMFSYYQQEEDPVDKFWIGWIGVTKNERRKGFASKFIDILEEKVLLLGAKELWVYTDSDNLGAISFYRARQMIDWGTFEAVKSPQASAKDNSVVLMKYL</sequence>
<evidence type="ECO:0000313" key="2">
    <source>
        <dbReference type="EMBL" id="WML90217.1"/>
    </source>
</evidence>
<gene>
    <name evidence="2" type="ORF">RCF98_14755</name>
</gene>
<evidence type="ECO:0000313" key="3">
    <source>
        <dbReference type="Proteomes" id="UP001236657"/>
    </source>
</evidence>
<dbReference type="Gene3D" id="3.40.630.30">
    <property type="match status" value="1"/>
</dbReference>
<dbReference type="Pfam" id="PF00583">
    <property type="entry name" value="Acetyltransf_1"/>
    <property type="match status" value="1"/>
</dbReference>
<dbReference type="RefSeq" id="WP_308894631.1">
    <property type="nucleotide sequence ID" value="NZ_CP133218.1"/>
</dbReference>
<dbReference type="SUPFAM" id="SSF55729">
    <property type="entry name" value="Acyl-CoA N-acyltransferases (Nat)"/>
    <property type="match status" value="1"/>
</dbReference>
<evidence type="ECO:0000259" key="1">
    <source>
        <dbReference type="PROSITE" id="PS51186"/>
    </source>
</evidence>
<dbReference type="Proteomes" id="UP001236657">
    <property type="component" value="Chromosome"/>
</dbReference>
<dbReference type="CDD" id="cd04301">
    <property type="entry name" value="NAT_SF"/>
    <property type="match status" value="1"/>
</dbReference>
<organism evidence="2 3">
    <name type="scientific">Thiothrix lacustris</name>
    <dbReference type="NCBI Taxonomy" id="525917"/>
    <lineage>
        <taxon>Bacteria</taxon>
        <taxon>Pseudomonadati</taxon>
        <taxon>Pseudomonadota</taxon>
        <taxon>Gammaproteobacteria</taxon>
        <taxon>Thiotrichales</taxon>
        <taxon>Thiotrichaceae</taxon>
        <taxon>Thiothrix</taxon>
    </lineage>
</organism>
<name>A0ABY9MPB3_9GAMM</name>
<feature type="domain" description="N-acetyltransferase" evidence="1">
    <location>
        <begin position="1"/>
        <end position="161"/>
    </location>
</feature>
<reference evidence="2 3" key="1">
    <citation type="submission" date="2023-08" db="EMBL/GenBank/DDBJ databases">
        <title>New molecular markers tilS and rpoB for phylogenetic and monitoring studies of the genus Thiothrix biodiversity.</title>
        <authorList>
            <person name="Ravin N.V."/>
            <person name="Smolyakov D."/>
            <person name="Markov N.D."/>
            <person name="Beletsky A.V."/>
            <person name="Mardanov A.V."/>
            <person name="Rudenko T.S."/>
            <person name="Grabovich M.Y."/>
        </authorList>
    </citation>
    <scope>NUCLEOTIDE SEQUENCE [LARGE SCALE GENOMIC DNA]</scope>
    <source>
        <strain evidence="2 3">MK1</strain>
    </source>
</reference>
<keyword evidence="3" id="KW-1185">Reference proteome</keyword>
<dbReference type="EMBL" id="CP133218">
    <property type="protein sequence ID" value="WML90217.1"/>
    <property type="molecule type" value="Genomic_DNA"/>
</dbReference>
<accession>A0ABY9MPB3</accession>
<proteinExistence type="predicted"/>